<sequence length="380" mass="41433">MSRISLIIPWTAEKTIRGDDLASYQRILQEQGGADSVEVVLSERIADADAFVGLHPLIRIVEEDANHVSLLRRGLAAATGDILLVLDPTREYAPEALLQVLESLRTSTADVVVGVPRPGRNGLTLRGMRLKALAVLGRLALGTSDGLSGLAAIRRSAVRTLITESPTISGSRILLDVLTWCSGRLLDVPVNTGRDDQRKLVPVRFDDVKQIKRVLDHRFGTFSRLVQFCLVGASGMFVDLSLYAFLQWLFKRIGFESPEGAGSGFAWPLAVAGSLSILVALTWNFALNRRLTFSDSRAGSIPRQYLTYALGNALGIAVSLSLRLYLPGRFAFFSDHRLAAAVVGIIAATAISFSMSRWVVFIRQAEPVVDETTQETAMAR</sequence>
<evidence type="ECO:0000256" key="5">
    <source>
        <dbReference type="ARBA" id="ARBA00023136"/>
    </source>
</evidence>
<accession>A0A1U7CVZ8</accession>
<evidence type="ECO:0000256" key="6">
    <source>
        <dbReference type="SAM" id="Phobius"/>
    </source>
</evidence>
<dbReference type="InterPro" id="IPR007267">
    <property type="entry name" value="GtrA_DPMS_TM"/>
</dbReference>
<dbReference type="InterPro" id="IPR001173">
    <property type="entry name" value="Glyco_trans_2-like"/>
</dbReference>
<dbReference type="InterPro" id="IPR029044">
    <property type="entry name" value="Nucleotide-diphossugar_trans"/>
</dbReference>
<dbReference type="OrthoDB" id="9810303at2"/>
<dbReference type="RefSeq" id="WP_076349503.1">
    <property type="nucleotide sequence ID" value="NZ_CP019082.1"/>
</dbReference>
<keyword evidence="4 6" id="KW-1133">Transmembrane helix</keyword>
<feature type="transmembrane region" description="Helical" evidence="6">
    <location>
        <begin position="265"/>
        <end position="285"/>
    </location>
</feature>
<keyword evidence="3 6" id="KW-0812">Transmembrane</keyword>
<feature type="domain" description="Glycosyltransferase 2-like" evidence="7">
    <location>
        <begin position="54"/>
        <end position="159"/>
    </location>
</feature>
<dbReference type="KEGG" id="pbor:BSF38_04666"/>
<evidence type="ECO:0000313" key="10">
    <source>
        <dbReference type="Proteomes" id="UP000186309"/>
    </source>
</evidence>
<evidence type="ECO:0000259" key="8">
    <source>
        <dbReference type="Pfam" id="PF04138"/>
    </source>
</evidence>
<protein>
    <recommendedName>
        <fullName evidence="11">GT2 family glycosyltransferase</fullName>
    </recommendedName>
</protein>
<evidence type="ECO:0000259" key="7">
    <source>
        <dbReference type="Pfam" id="PF00535"/>
    </source>
</evidence>
<gene>
    <name evidence="9" type="ORF">BSF38_04666</name>
</gene>
<dbReference type="PANTHER" id="PTHR38459">
    <property type="entry name" value="PROPHAGE BACTOPRENOL-LINKED GLUCOSE TRANSLOCASE HOMOLOG"/>
    <property type="match status" value="1"/>
</dbReference>
<feature type="transmembrane region" description="Helical" evidence="6">
    <location>
        <begin position="338"/>
        <end position="360"/>
    </location>
</feature>
<feature type="domain" description="GtrA/DPMS transmembrane" evidence="8">
    <location>
        <begin position="227"/>
        <end position="361"/>
    </location>
</feature>
<evidence type="ECO:0000256" key="3">
    <source>
        <dbReference type="ARBA" id="ARBA00022692"/>
    </source>
</evidence>
<dbReference type="InterPro" id="IPR051401">
    <property type="entry name" value="GtrA_CellWall_Glycosyl"/>
</dbReference>
<dbReference type="Gene3D" id="3.90.550.10">
    <property type="entry name" value="Spore Coat Polysaccharide Biosynthesis Protein SpsA, Chain A"/>
    <property type="match status" value="1"/>
</dbReference>
<feature type="transmembrane region" description="Helical" evidence="6">
    <location>
        <begin position="305"/>
        <end position="326"/>
    </location>
</feature>
<dbReference type="Pfam" id="PF00535">
    <property type="entry name" value="Glycos_transf_2"/>
    <property type="match status" value="1"/>
</dbReference>
<evidence type="ECO:0000256" key="4">
    <source>
        <dbReference type="ARBA" id="ARBA00022989"/>
    </source>
</evidence>
<comment type="similarity">
    <text evidence="2">Belongs to the GtrA family.</text>
</comment>
<dbReference type="AlphaFoldDB" id="A0A1U7CVZ8"/>
<evidence type="ECO:0000256" key="2">
    <source>
        <dbReference type="ARBA" id="ARBA00009399"/>
    </source>
</evidence>
<dbReference type="GO" id="GO:0005886">
    <property type="term" value="C:plasma membrane"/>
    <property type="evidence" value="ECO:0007669"/>
    <property type="project" value="TreeGrafter"/>
</dbReference>
<dbReference type="Proteomes" id="UP000186309">
    <property type="component" value="Chromosome"/>
</dbReference>
<comment type="subcellular location">
    <subcellularLocation>
        <location evidence="1">Membrane</location>
        <topology evidence="1">Multi-pass membrane protein</topology>
    </subcellularLocation>
</comment>
<dbReference type="PANTHER" id="PTHR38459:SF1">
    <property type="entry name" value="PROPHAGE BACTOPRENOL-LINKED GLUCOSE TRANSLOCASE HOMOLOG"/>
    <property type="match status" value="1"/>
</dbReference>
<dbReference type="GO" id="GO:0000271">
    <property type="term" value="P:polysaccharide biosynthetic process"/>
    <property type="evidence" value="ECO:0007669"/>
    <property type="project" value="InterPro"/>
</dbReference>
<organism evidence="9 10">
    <name type="scientific">Paludisphaera borealis</name>
    <dbReference type="NCBI Taxonomy" id="1387353"/>
    <lineage>
        <taxon>Bacteria</taxon>
        <taxon>Pseudomonadati</taxon>
        <taxon>Planctomycetota</taxon>
        <taxon>Planctomycetia</taxon>
        <taxon>Isosphaerales</taxon>
        <taxon>Isosphaeraceae</taxon>
        <taxon>Paludisphaera</taxon>
    </lineage>
</organism>
<keyword evidence="10" id="KW-1185">Reference proteome</keyword>
<dbReference type="Pfam" id="PF04138">
    <property type="entry name" value="GtrA_DPMS_TM"/>
    <property type="match status" value="1"/>
</dbReference>
<dbReference type="EMBL" id="CP019082">
    <property type="protein sequence ID" value="APW63105.1"/>
    <property type="molecule type" value="Genomic_DNA"/>
</dbReference>
<proteinExistence type="inferred from homology"/>
<evidence type="ECO:0000313" key="9">
    <source>
        <dbReference type="EMBL" id="APW63105.1"/>
    </source>
</evidence>
<evidence type="ECO:0000256" key="1">
    <source>
        <dbReference type="ARBA" id="ARBA00004141"/>
    </source>
</evidence>
<dbReference type="SUPFAM" id="SSF53448">
    <property type="entry name" value="Nucleotide-diphospho-sugar transferases"/>
    <property type="match status" value="1"/>
</dbReference>
<evidence type="ECO:0008006" key="11">
    <source>
        <dbReference type="Google" id="ProtNLM"/>
    </source>
</evidence>
<keyword evidence="5 6" id="KW-0472">Membrane</keyword>
<reference evidence="10" key="1">
    <citation type="submission" date="2016-12" db="EMBL/GenBank/DDBJ databases">
        <title>Comparative genomics of four Isosphaeraceae planctomycetes: a common pool of plasmids and glycoside hydrolase genes.</title>
        <authorList>
            <person name="Ivanova A."/>
        </authorList>
    </citation>
    <scope>NUCLEOTIDE SEQUENCE [LARGE SCALE GENOMIC DNA]</scope>
    <source>
        <strain evidence="10">PX4</strain>
    </source>
</reference>
<name>A0A1U7CVZ8_9BACT</name>
<dbReference type="STRING" id="1387353.BSF38_04666"/>
<feature type="transmembrane region" description="Helical" evidence="6">
    <location>
        <begin position="225"/>
        <end position="245"/>
    </location>
</feature>